<evidence type="ECO:0000256" key="4">
    <source>
        <dbReference type="ARBA" id="ARBA00023186"/>
    </source>
</evidence>
<dbReference type="Pfam" id="PF00004">
    <property type="entry name" value="AAA"/>
    <property type="match status" value="1"/>
</dbReference>
<dbReference type="PANTHER" id="PTHR11638">
    <property type="entry name" value="ATP-DEPENDENT CLP PROTEASE"/>
    <property type="match status" value="1"/>
</dbReference>
<dbReference type="InterPro" id="IPR028299">
    <property type="entry name" value="ClpA/B_CS2"/>
</dbReference>
<dbReference type="InterPro" id="IPR013461">
    <property type="entry name" value="ClpA"/>
</dbReference>
<dbReference type="GO" id="GO:0005737">
    <property type="term" value="C:cytoplasm"/>
    <property type="evidence" value="ECO:0007669"/>
    <property type="project" value="TreeGrafter"/>
</dbReference>
<sequence length="773" mass="85203">MLSKRLESVLTSAVREVKRRNHEFLTLEHLLYAMVQDESGQEILTACGADSDKLKLQLERFFIDHMEILPESHPTEVVQTLGVQRVLQRSIMHMQSAGKSKVEVGDVMAALFDEDDSYAVYFLKAQGVTRLDVLEYISHGVEEAGEGLTDLNEEIRQGKAKPAAENDKDAKFLEQFTVCLTDKAKKGEIDPLIGRDPEMKRTIQVLARRRKNNPIYVGDAGVGKTAMAEGLALKIASGDVPESFRDVEIFALDMGSLLAGTKYRGDFEQRLKGVVSAIKKRENAILFVDEIHTIIGAGATSGGTLDASNILKPMLASGEIRCIGSTTYEEYKNVFEKDRALSRRFQKIEVAEPTVEQAVEILKGLKPYYEDHHGVRYTHGALKAAAELSARYINDRFLPDKAIDVIDESGALCKLERTSCKNKVISVKDVEEVIARMARIPQRRVSHGDRGKLKDLEAELKKLVYGQDKAVEIISRSIKRSRAGLGNESRPLGSFLLMGPTGVGKTELAKQLAAVLGVSFLRYDMSEYMEKHAVARLIGSPPGYVGFDQGGLLVDDVRKNPYSVLLLDEIEKAHPDVFNILLQVMDYATLTDNNGRKADFRHVVILMTSNAGAREMSKASMGFGQGREADVEKGMKEVERLFSPEFRNRLDAVVQFGPLSQEIMEMIVDKFMAEVAAQMKARKIGLELTPKARAWLAQKGFDPAFGARPLSRVVQSEIKDPLADEILFGSLKAGGTAVIDLGEDEKGGEKLVIRAEGHGPKALAGGAAKALPQ</sequence>
<dbReference type="PROSITE" id="PS00870">
    <property type="entry name" value="CLPAB_1"/>
    <property type="match status" value="1"/>
</dbReference>
<accession>S7T4L4</accession>
<evidence type="ECO:0000313" key="8">
    <source>
        <dbReference type="EMBL" id="EPR31556.1"/>
    </source>
</evidence>
<dbReference type="NCBIfam" id="TIGR02639">
    <property type="entry name" value="ClpA"/>
    <property type="match status" value="1"/>
</dbReference>
<reference evidence="8 9" key="1">
    <citation type="journal article" date="2013" name="Genome Announc.">
        <title>Draft genome sequences for three mercury-methylating, sulfate-reducing bacteria.</title>
        <authorList>
            <person name="Brown S.D."/>
            <person name="Hurt R.A.Jr."/>
            <person name="Gilmour C.C."/>
            <person name="Elias D.A."/>
        </authorList>
    </citation>
    <scope>NUCLEOTIDE SEQUENCE [LARGE SCALE GENOMIC DNA]</scope>
    <source>
        <strain evidence="8 9">DSM 16529</strain>
    </source>
</reference>
<keyword evidence="2 6" id="KW-0547">Nucleotide-binding</keyword>
<dbReference type="InterPro" id="IPR027417">
    <property type="entry name" value="P-loop_NTPase"/>
</dbReference>
<keyword evidence="3 6" id="KW-0067">ATP-binding</keyword>
<dbReference type="RefSeq" id="WP_020887577.1">
    <property type="nucleotide sequence ID" value="NZ_ATHI01000028.1"/>
</dbReference>
<evidence type="ECO:0000256" key="5">
    <source>
        <dbReference type="PROSITE-ProRule" id="PRU01251"/>
    </source>
</evidence>
<dbReference type="InterPro" id="IPR001270">
    <property type="entry name" value="ClpA/B"/>
</dbReference>
<dbReference type="FunFam" id="1.10.8.60:FF:000011">
    <property type="entry name" value="ATP-dependent Clp protease ATP-binding subunit"/>
    <property type="match status" value="1"/>
</dbReference>
<dbReference type="InterPro" id="IPR004176">
    <property type="entry name" value="Clp_R_N"/>
</dbReference>
<keyword evidence="8" id="KW-0645">Protease</keyword>
<keyword evidence="1 5" id="KW-0677">Repeat</keyword>
<dbReference type="InterPro" id="IPR036628">
    <property type="entry name" value="Clp_N_dom_sf"/>
</dbReference>
<dbReference type="Pfam" id="PF10431">
    <property type="entry name" value="ClpB_D2-small"/>
    <property type="match status" value="1"/>
</dbReference>
<dbReference type="SMART" id="SM01086">
    <property type="entry name" value="ClpB_D2-small"/>
    <property type="match status" value="1"/>
</dbReference>
<evidence type="ECO:0000256" key="3">
    <source>
        <dbReference type="ARBA" id="ARBA00022840"/>
    </source>
</evidence>
<dbReference type="InterPro" id="IPR050130">
    <property type="entry name" value="ClpA_ClpB"/>
</dbReference>
<dbReference type="GO" id="GO:0006508">
    <property type="term" value="P:proteolysis"/>
    <property type="evidence" value="ECO:0007669"/>
    <property type="project" value="UniProtKB-KW"/>
</dbReference>
<evidence type="ECO:0000256" key="6">
    <source>
        <dbReference type="RuleBase" id="RU004432"/>
    </source>
</evidence>
<organism evidence="8 9">
    <name type="scientific">Alkalidesulfovibrio alkalitolerans DSM 16529</name>
    <dbReference type="NCBI Taxonomy" id="1121439"/>
    <lineage>
        <taxon>Bacteria</taxon>
        <taxon>Pseudomonadati</taxon>
        <taxon>Thermodesulfobacteriota</taxon>
        <taxon>Desulfovibrionia</taxon>
        <taxon>Desulfovibrionales</taxon>
        <taxon>Desulfovibrionaceae</taxon>
        <taxon>Alkalidesulfovibrio</taxon>
    </lineage>
</organism>
<dbReference type="CDD" id="cd19499">
    <property type="entry name" value="RecA-like_ClpB_Hsp104-like"/>
    <property type="match status" value="1"/>
</dbReference>
<dbReference type="Gene3D" id="1.10.1780.10">
    <property type="entry name" value="Clp, N-terminal domain"/>
    <property type="match status" value="1"/>
</dbReference>
<keyword evidence="9" id="KW-1185">Reference proteome</keyword>
<dbReference type="InterPro" id="IPR003959">
    <property type="entry name" value="ATPase_AAA_core"/>
</dbReference>
<dbReference type="Pfam" id="PF17871">
    <property type="entry name" value="AAA_lid_9"/>
    <property type="match status" value="1"/>
</dbReference>
<dbReference type="Gene3D" id="1.10.8.60">
    <property type="match status" value="2"/>
</dbReference>
<dbReference type="OrthoDB" id="9803641at2"/>
<dbReference type="SUPFAM" id="SSF52540">
    <property type="entry name" value="P-loop containing nucleoside triphosphate hydrolases"/>
    <property type="match status" value="2"/>
</dbReference>
<dbReference type="InterPro" id="IPR018368">
    <property type="entry name" value="ClpA/B_CS1"/>
</dbReference>
<dbReference type="Pfam" id="PF07724">
    <property type="entry name" value="AAA_2"/>
    <property type="match status" value="1"/>
</dbReference>
<dbReference type="SMART" id="SM00382">
    <property type="entry name" value="AAA"/>
    <property type="match status" value="2"/>
</dbReference>
<feature type="domain" description="Clp R" evidence="7">
    <location>
        <begin position="1"/>
        <end position="146"/>
    </location>
</feature>
<proteinExistence type="inferred from homology"/>
<keyword evidence="4 6" id="KW-0143">Chaperone</keyword>
<evidence type="ECO:0000256" key="1">
    <source>
        <dbReference type="ARBA" id="ARBA00022737"/>
    </source>
</evidence>
<dbReference type="PRINTS" id="PR00300">
    <property type="entry name" value="CLPPROTEASEA"/>
</dbReference>
<evidence type="ECO:0000259" key="7">
    <source>
        <dbReference type="PROSITE" id="PS51903"/>
    </source>
</evidence>
<evidence type="ECO:0000256" key="2">
    <source>
        <dbReference type="ARBA" id="ARBA00022741"/>
    </source>
</evidence>
<dbReference type="PANTHER" id="PTHR11638:SF111">
    <property type="entry name" value="ATP-DEPENDENT CLP PROTEASE ATP-BINDING SUBUNIT CLPA"/>
    <property type="match status" value="1"/>
</dbReference>
<dbReference type="InterPro" id="IPR003593">
    <property type="entry name" value="AAA+_ATPase"/>
</dbReference>
<dbReference type="EMBL" id="ATHI01000028">
    <property type="protein sequence ID" value="EPR31556.1"/>
    <property type="molecule type" value="Genomic_DNA"/>
</dbReference>
<dbReference type="eggNOG" id="COG0542">
    <property type="taxonomic scope" value="Bacteria"/>
</dbReference>
<dbReference type="GO" id="GO:0016887">
    <property type="term" value="F:ATP hydrolysis activity"/>
    <property type="evidence" value="ECO:0007669"/>
    <property type="project" value="InterPro"/>
</dbReference>
<dbReference type="InterPro" id="IPR019489">
    <property type="entry name" value="Clp_ATPase_C"/>
</dbReference>
<dbReference type="InterPro" id="IPR041546">
    <property type="entry name" value="ClpA/ClpB_AAA_lid"/>
</dbReference>
<dbReference type="GO" id="GO:0008233">
    <property type="term" value="F:peptidase activity"/>
    <property type="evidence" value="ECO:0007669"/>
    <property type="project" value="UniProtKB-KW"/>
</dbReference>
<dbReference type="FunFam" id="3.40.50.300:FF:000025">
    <property type="entry name" value="ATP-dependent Clp protease subunit"/>
    <property type="match status" value="1"/>
</dbReference>
<evidence type="ECO:0000313" key="9">
    <source>
        <dbReference type="Proteomes" id="UP000014975"/>
    </source>
</evidence>
<comment type="caution">
    <text evidence="8">The sequence shown here is derived from an EMBL/GenBank/DDBJ whole genome shotgun (WGS) entry which is preliminary data.</text>
</comment>
<dbReference type="PROSITE" id="PS00871">
    <property type="entry name" value="CLPAB_2"/>
    <property type="match status" value="1"/>
</dbReference>
<keyword evidence="8" id="KW-0378">Hydrolase</keyword>
<dbReference type="STRING" id="1121439.dsat_0880"/>
<dbReference type="GO" id="GO:0005524">
    <property type="term" value="F:ATP binding"/>
    <property type="evidence" value="ECO:0007669"/>
    <property type="project" value="UniProtKB-KW"/>
</dbReference>
<dbReference type="PATRIC" id="fig|1121439.3.peg.2249"/>
<dbReference type="Pfam" id="PF02861">
    <property type="entry name" value="Clp_N"/>
    <property type="match status" value="1"/>
</dbReference>
<dbReference type="SUPFAM" id="SSF81923">
    <property type="entry name" value="Double Clp-N motif"/>
    <property type="match status" value="1"/>
</dbReference>
<protein>
    <submittedName>
        <fullName evidence="8">ATP-dependent Clp protease, ATP-binding subunit clpA</fullName>
    </submittedName>
</protein>
<dbReference type="CDD" id="cd00009">
    <property type="entry name" value="AAA"/>
    <property type="match status" value="1"/>
</dbReference>
<comment type="similarity">
    <text evidence="6">Belongs to the ClpA/ClpB family.</text>
</comment>
<dbReference type="Gene3D" id="3.40.50.300">
    <property type="entry name" value="P-loop containing nucleotide triphosphate hydrolases"/>
    <property type="match status" value="2"/>
</dbReference>
<dbReference type="GO" id="GO:0043335">
    <property type="term" value="P:protein unfolding"/>
    <property type="evidence" value="ECO:0007669"/>
    <property type="project" value="InterPro"/>
</dbReference>
<dbReference type="PROSITE" id="PS51903">
    <property type="entry name" value="CLP_R"/>
    <property type="match status" value="1"/>
</dbReference>
<name>S7T4L4_9BACT</name>
<dbReference type="AlphaFoldDB" id="S7T4L4"/>
<dbReference type="GO" id="GO:0034605">
    <property type="term" value="P:cellular response to heat"/>
    <property type="evidence" value="ECO:0007669"/>
    <property type="project" value="TreeGrafter"/>
</dbReference>
<dbReference type="Proteomes" id="UP000014975">
    <property type="component" value="Unassembled WGS sequence"/>
</dbReference>
<gene>
    <name evidence="8" type="ORF">dsat_0880</name>
</gene>